<reference evidence="3" key="1">
    <citation type="submission" date="2009-08" db="EMBL/GenBank/DDBJ databases">
        <authorList>
            <consortium name="US DOE Joint Genome Institute"/>
            <person name="Lucas S."/>
            <person name="Copeland A."/>
            <person name="Lapidus A."/>
            <person name="Glavina del Rio T."/>
            <person name="Dalin E."/>
            <person name="Tice H."/>
            <person name="Bruce D."/>
            <person name="Barry K."/>
            <person name="Pitluck S."/>
            <person name="Lowry S."/>
            <person name="Larimer F."/>
            <person name="Land M."/>
            <person name="Hauser L."/>
            <person name="Kyrpides N."/>
            <person name="Ivanova N."/>
            <person name="McMahon K.D."/>
            <person name="Hugenholtz P."/>
        </authorList>
    </citation>
    <scope>NUCLEOTIDE SEQUENCE</scope>
    <source>
        <strain evidence="3">UW-1</strain>
    </source>
</reference>
<dbReference type="InterPro" id="IPR014729">
    <property type="entry name" value="Rossmann-like_a/b/a_fold"/>
</dbReference>
<dbReference type="Gene3D" id="3.40.50.620">
    <property type="entry name" value="HUPs"/>
    <property type="match status" value="1"/>
</dbReference>
<sequence length="147" mass="15784">MYKHILVPTDGSELSREAAGAAVALAKESGARITAFYARQPYPKNLYDDGAPMGSAKPEKFAKLTEQQARRNLGFVIDLCKKAGVKGDRMATISDSPAEAILDAASKAGCDLIFMASRGRHGLSALFLGSETYKVLTYAKIPVLVHH</sequence>
<dbReference type="PANTHER" id="PTHR46268:SF15">
    <property type="entry name" value="UNIVERSAL STRESS PROTEIN HP_0031"/>
    <property type="match status" value="1"/>
</dbReference>
<dbReference type="EMBL" id="CP001715">
    <property type="protein sequence ID" value="ACV35137.1"/>
    <property type="molecule type" value="Genomic_DNA"/>
</dbReference>
<evidence type="ECO:0000259" key="2">
    <source>
        <dbReference type="Pfam" id="PF00582"/>
    </source>
</evidence>
<dbReference type="InterPro" id="IPR006015">
    <property type="entry name" value="Universal_stress_UspA"/>
</dbReference>
<dbReference type="OrthoDB" id="8547832at2"/>
<dbReference type="HOGENOM" id="CLU_049301_11_0_4"/>
<dbReference type="AlphaFoldDB" id="C7RV58"/>
<dbReference type="STRING" id="522306.CAP2UW1_1837"/>
<dbReference type="SUPFAM" id="SSF52402">
    <property type="entry name" value="Adenine nucleotide alpha hydrolases-like"/>
    <property type="match status" value="1"/>
</dbReference>
<protein>
    <submittedName>
        <fullName evidence="3">UspA domain protein</fullName>
    </submittedName>
</protein>
<dbReference type="PANTHER" id="PTHR46268">
    <property type="entry name" value="STRESS RESPONSE PROTEIN NHAX"/>
    <property type="match status" value="1"/>
</dbReference>
<accession>C7RV58</accession>
<name>C7RV58_ACCRE</name>
<dbReference type="eggNOG" id="COG0589">
    <property type="taxonomic scope" value="Bacteria"/>
</dbReference>
<dbReference type="InterPro" id="IPR006016">
    <property type="entry name" value="UspA"/>
</dbReference>
<gene>
    <name evidence="3" type="ordered locus">CAP2UW1_1837</name>
</gene>
<comment type="similarity">
    <text evidence="1">Belongs to the universal stress protein A family.</text>
</comment>
<dbReference type="KEGG" id="app:CAP2UW1_1837"/>
<evidence type="ECO:0000256" key="1">
    <source>
        <dbReference type="ARBA" id="ARBA00008791"/>
    </source>
</evidence>
<feature type="domain" description="UspA" evidence="2">
    <location>
        <begin position="1"/>
        <end position="145"/>
    </location>
</feature>
<reference evidence="3" key="2">
    <citation type="submission" date="2009-09" db="EMBL/GenBank/DDBJ databases">
        <title>Complete sequence of chromosome of Candidatus Accumulibacter phosphatis clade IIA str. UW-1.</title>
        <authorList>
            <consortium name="US DOE Joint Genome Institute"/>
            <person name="Martin H.G."/>
            <person name="Ivanova N."/>
            <person name="Kunin V."/>
            <person name="Warnecke F."/>
            <person name="Barry K."/>
            <person name="He S."/>
            <person name="Salamov A."/>
            <person name="Szeto E."/>
            <person name="Dalin E."/>
            <person name="Pangilinan J.L."/>
            <person name="Lapidus A."/>
            <person name="Lowry S."/>
            <person name="Kyrpides N.C."/>
            <person name="McMahon K.D."/>
            <person name="Hugenholtz P."/>
        </authorList>
    </citation>
    <scope>NUCLEOTIDE SEQUENCE [LARGE SCALE GENOMIC DNA]</scope>
    <source>
        <strain evidence="3">UW-1</strain>
    </source>
</reference>
<dbReference type="PRINTS" id="PR01438">
    <property type="entry name" value="UNVRSLSTRESS"/>
</dbReference>
<dbReference type="Pfam" id="PF00582">
    <property type="entry name" value="Usp"/>
    <property type="match status" value="1"/>
</dbReference>
<organism evidence="3">
    <name type="scientific">Accumulibacter regalis</name>
    <dbReference type="NCBI Taxonomy" id="522306"/>
    <lineage>
        <taxon>Bacteria</taxon>
        <taxon>Pseudomonadati</taxon>
        <taxon>Pseudomonadota</taxon>
        <taxon>Betaproteobacteria</taxon>
        <taxon>Candidatus Accumulibacter</taxon>
    </lineage>
</organism>
<proteinExistence type="inferred from homology"/>
<evidence type="ECO:0000313" key="3">
    <source>
        <dbReference type="EMBL" id="ACV35137.1"/>
    </source>
</evidence>
<dbReference type="CDD" id="cd00293">
    <property type="entry name" value="USP-like"/>
    <property type="match status" value="1"/>
</dbReference>